<dbReference type="InterPro" id="IPR001810">
    <property type="entry name" value="F-box_dom"/>
</dbReference>
<dbReference type="Pfam" id="PF12937">
    <property type="entry name" value="F-box-like"/>
    <property type="match status" value="1"/>
</dbReference>
<dbReference type="SUPFAM" id="SSF81383">
    <property type="entry name" value="F-box domain"/>
    <property type="match status" value="1"/>
</dbReference>
<feature type="domain" description="F-box" evidence="1">
    <location>
        <begin position="17"/>
        <end position="76"/>
    </location>
</feature>
<reference evidence="2 3" key="1">
    <citation type="submission" date="2021-08" db="EMBL/GenBank/DDBJ databases">
        <title>Draft Genome Sequence of Phanerochaete sordida strain YK-624.</title>
        <authorList>
            <person name="Mori T."/>
            <person name="Dohra H."/>
            <person name="Suzuki T."/>
            <person name="Kawagishi H."/>
            <person name="Hirai H."/>
        </authorList>
    </citation>
    <scope>NUCLEOTIDE SEQUENCE [LARGE SCALE GENOMIC DNA]</scope>
    <source>
        <strain evidence="2 3">YK-624</strain>
    </source>
</reference>
<accession>A0A9P3GJC3</accession>
<protein>
    <submittedName>
        <fullName evidence="2">F-box protein</fullName>
    </submittedName>
</protein>
<keyword evidence="3" id="KW-1185">Reference proteome</keyword>
<dbReference type="Gene3D" id="1.20.1280.50">
    <property type="match status" value="1"/>
</dbReference>
<dbReference type="InterPro" id="IPR036047">
    <property type="entry name" value="F-box-like_dom_sf"/>
</dbReference>
<evidence type="ECO:0000313" key="2">
    <source>
        <dbReference type="EMBL" id="GJE96036.1"/>
    </source>
</evidence>
<evidence type="ECO:0000313" key="3">
    <source>
        <dbReference type="Proteomes" id="UP000703269"/>
    </source>
</evidence>
<comment type="caution">
    <text evidence="2">The sequence shown here is derived from an EMBL/GenBank/DDBJ whole genome shotgun (WGS) entry which is preliminary data.</text>
</comment>
<gene>
    <name evidence="2" type="ORF">PsYK624_122290</name>
</gene>
<dbReference type="EMBL" id="BPQB01000055">
    <property type="protein sequence ID" value="GJE96036.1"/>
    <property type="molecule type" value="Genomic_DNA"/>
</dbReference>
<sequence length="478" mass="52899">MGPSSSLKTHNTGLPVAQLPDEILLDIFKTYRARCYKLAASTVDPSRYDWLRVSQVCHYWRALFVDTPSMWSDISFPCHPTLSMNMLQRSGEAPLAIIGITNTWTKDEVVNMLAPQLHRVRRLELTTELPATEVFLRACASSPPNTHLTCLRVGLRVPASGFTFGPSGLLNGAGAPNMHTVAVIVEWPVSFQGWSFTARLEYLTVHSREYCERPPATDWSALLASAPHLRKLSLKNILPDTPAPQGIVTLSALTKLEVHDTPTRVAHLLTSIRTPAVRRTLLKCARAASGAGLSALTHALGAHLRAAADAPPFTELAYGESGLERPVRVHVELTAREDGCARVRRLDVEFRYEDADAPRVASVLGALPLGAVVEAELIVWGSGDRLPSAIARPDGEYAAWRTAFGGMRALEDLDIDSQFWKFPKEHFLGRDGLLKFFPRIQSLQIGDDLMLPDWEELQLQWKKDEEEKVDSEDACNDV</sequence>
<organism evidence="2 3">
    <name type="scientific">Phanerochaete sordida</name>
    <dbReference type="NCBI Taxonomy" id="48140"/>
    <lineage>
        <taxon>Eukaryota</taxon>
        <taxon>Fungi</taxon>
        <taxon>Dikarya</taxon>
        <taxon>Basidiomycota</taxon>
        <taxon>Agaricomycotina</taxon>
        <taxon>Agaricomycetes</taxon>
        <taxon>Polyporales</taxon>
        <taxon>Phanerochaetaceae</taxon>
        <taxon>Phanerochaete</taxon>
    </lineage>
</organism>
<dbReference type="AlphaFoldDB" id="A0A9P3GJC3"/>
<dbReference type="OrthoDB" id="3181669at2759"/>
<dbReference type="Proteomes" id="UP000703269">
    <property type="component" value="Unassembled WGS sequence"/>
</dbReference>
<name>A0A9P3GJC3_9APHY</name>
<evidence type="ECO:0000259" key="1">
    <source>
        <dbReference type="Pfam" id="PF12937"/>
    </source>
</evidence>
<proteinExistence type="predicted"/>